<keyword evidence="1" id="KW-1133">Transmembrane helix</keyword>
<protein>
    <submittedName>
        <fullName evidence="2">Uncharacterized protein</fullName>
    </submittedName>
</protein>
<dbReference type="PhylomeDB" id="B2J4K0"/>
<keyword evidence="3" id="KW-1185">Reference proteome</keyword>
<name>B2J4K0_NOSP7</name>
<gene>
    <name evidence="2" type="ordered locus">Npun_R5377</name>
</gene>
<dbReference type="HOGENOM" id="CLU_165994_0_0_3"/>
<reference evidence="3" key="1">
    <citation type="submission" date="2008-04" db="EMBL/GenBank/DDBJ databases">
        <title>Complete sequence of chromosome of Nostoc punctiforme ATCC 29133.</title>
        <authorList>
            <consortium name="US DOE Joint Genome Institute"/>
            <person name="Copeland A."/>
            <person name="Lucas S."/>
            <person name="Lapidus A."/>
            <person name="Glavina del Rio T."/>
            <person name="Dalin E."/>
            <person name="Tice H."/>
            <person name="Pitluck S."/>
            <person name="Chain P."/>
            <person name="Malfatti S."/>
            <person name="Shin M."/>
            <person name="Vergez L."/>
            <person name="Schmutz J."/>
            <person name="Larimer F."/>
            <person name="Land M."/>
            <person name="Hauser L."/>
            <person name="Kyrpides N."/>
            <person name="Kim E."/>
            <person name="Meeks J.C."/>
            <person name="Elhai J."/>
            <person name="Campbell E.L."/>
            <person name="Thiel T."/>
            <person name="Longmire J."/>
            <person name="Potts M."/>
            <person name="Atlas R."/>
        </authorList>
    </citation>
    <scope>NUCLEOTIDE SEQUENCE [LARGE SCALE GENOMIC DNA]</scope>
    <source>
        <strain evidence="3">ATCC 29133 / PCC 73102</strain>
    </source>
</reference>
<dbReference type="EMBL" id="CP001037">
    <property type="protein sequence ID" value="ACC83690.1"/>
    <property type="molecule type" value="Genomic_DNA"/>
</dbReference>
<feature type="transmembrane region" description="Helical" evidence="1">
    <location>
        <begin position="39"/>
        <end position="59"/>
    </location>
</feature>
<dbReference type="Proteomes" id="UP000001191">
    <property type="component" value="Chromosome"/>
</dbReference>
<dbReference type="eggNOG" id="ENOG50330GI">
    <property type="taxonomic scope" value="Bacteria"/>
</dbReference>
<organism evidence="2 3">
    <name type="scientific">Nostoc punctiforme (strain ATCC 29133 / PCC 73102)</name>
    <dbReference type="NCBI Taxonomy" id="63737"/>
    <lineage>
        <taxon>Bacteria</taxon>
        <taxon>Bacillati</taxon>
        <taxon>Cyanobacteriota</taxon>
        <taxon>Cyanophyceae</taxon>
        <taxon>Nostocales</taxon>
        <taxon>Nostocaceae</taxon>
        <taxon>Nostoc</taxon>
    </lineage>
</organism>
<dbReference type="AlphaFoldDB" id="B2J4K0"/>
<dbReference type="EnsemblBacteria" id="ACC83690">
    <property type="protein sequence ID" value="ACC83690"/>
    <property type="gene ID" value="Npun_R5377"/>
</dbReference>
<accession>B2J4K0</accession>
<evidence type="ECO:0000313" key="3">
    <source>
        <dbReference type="Proteomes" id="UP000001191"/>
    </source>
</evidence>
<evidence type="ECO:0000313" key="2">
    <source>
        <dbReference type="EMBL" id="ACC83690.1"/>
    </source>
</evidence>
<keyword evidence="1" id="KW-0812">Transmembrane</keyword>
<proteinExistence type="predicted"/>
<reference evidence="2 3" key="2">
    <citation type="journal article" date="2013" name="Plant Physiol.">
        <title>A Nostoc punctiforme Sugar Transporter Necessary to Establish a Cyanobacterium-Plant Symbiosis.</title>
        <authorList>
            <person name="Ekman M."/>
            <person name="Picossi S."/>
            <person name="Campbell E.L."/>
            <person name="Meeks J.C."/>
            <person name="Flores E."/>
        </authorList>
    </citation>
    <scope>NUCLEOTIDE SEQUENCE [LARGE SCALE GENOMIC DNA]</scope>
    <source>
        <strain evidence="3">ATCC 29133 / PCC 73102</strain>
    </source>
</reference>
<keyword evidence="1" id="KW-0472">Membrane</keyword>
<sequence length="96" mass="10729">MVKIISTVLISSAIGLESWNIYALLTNSNIPSSLNPIFWIERFAITCHFIEAIVAAFYAPSRKKMPIRYATYTFFVGTIGLLELFDRDDASTSSTS</sequence>
<dbReference type="KEGG" id="npu:Npun_R5377"/>
<evidence type="ECO:0000256" key="1">
    <source>
        <dbReference type="SAM" id="Phobius"/>
    </source>
</evidence>